<name>A0A239F224_9ACTN</name>
<accession>A0A239F224</accession>
<gene>
    <name evidence="2" type="ORF">SAMN05443665_1005119</name>
</gene>
<proteinExistence type="predicted"/>
<protein>
    <submittedName>
        <fullName evidence="2">Uncharacterized protein</fullName>
    </submittedName>
</protein>
<reference evidence="2 3" key="1">
    <citation type="submission" date="2017-06" db="EMBL/GenBank/DDBJ databases">
        <authorList>
            <person name="Kim H.J."/>
            <person name="Triplett B.A."/>
        </authorList>
    </citation>
    <scope>NUCLEOTIDE SEQUENCE [LARGE SCALE GENOMIC DNA]</scope>
    <source>
        <strain evidence="2 3">DSM 44715</strain>
    </source>
</reference>
<evidence type="ECO:0000313" key="2">
    <source>
        <dbReference type="EMBL" id="SNS50939.1"/>
    </source>
</evidence>
<dbReference type="RefSeq" id="WP_089325199.1">
    <property type="nucleotide sequence ID" value="NZ_FZOR01000005.1"/>
</dbReference>
<sequence>MPARRSVAESAALLRADAEAVEHAAARLRALVERLKDDPATPPWFTAAAEAHIAAATTAATDLASAAAHLRSLSHSAERPAVPPPRAPVGRRAGD</sequence>
<feature type="region of interest" description="Disordered" evidence="1">
    <location>
        <begin position="71"/>
        <end position="95"/>
    </location>
</feature>
<evidence type="ECO:0000256" key="1">
    <source>
        <dbReference type="SAM" id="MobiDB-lite"/>
    </source>
</evidence>
<organism evidence="2 3">
    <name type="scientific">Actinomadura meyerae</name>
    <dbReference type="NCBI Taxonomy" id="240840"/>
    <lineage>
        <taxon>Bacteria</taxon>
        <taxon>Bacillati</taxon>
        <taxon>Actinomycetota</taxon>
        <taxon>Actinomycetes</taxon>
        <taxon>Streptosporangiales</taxon>
        <taxon>Thermomonosporaceae</taxon>
        <taxon>Actinomadura</taxon>
    </lineage>
</organism>
<dbReference type="EMBL" id="FZOR01000005">
    <property type="protein sequence ID" value="SNS50939.1"/>
    <property type="molecule type" value="Genomic_DNA"/>
</dbReference>
<dbReference type="AlphaFoldDB" id="A0A239F224"/>
<evidence type="ECO:0000313" key="3">
    <source>
        <dbReference type="Proteomes" id="UP000198318"/>
    </source>
</evidence>
<keyword evidence="3" id="KW-1185">Reference proteome</keyword>
<dbReference type="Proteomes" id="UP000198318">
    <property type="component" value="Unassembled WGS sequence"/>
</dbReference>